<evidence type="ECO:0000313" key="3">
    <source>
        <dbReference type="Proteomes" id="UP001497644"/>
    </source>
</evidence>
<protein>
    <submittedName>
        <fullName evidence="2">Uncharacterized protein</fullName>
    </submittedName>
</protein>
<reference evidence="2" key="1">
    <citation type="submission" date="2024-04" db="EMBL/GenBank/DDBJ databases">
        <authorList>
            <consortium name="Molecular Ecology Group"/>
        </authorList>
    </citation>
    <scope>NUCLEOTIDE SEQUENCE</scope>
</reference>
<dbReference type="InterPro" id="IPR012464">
    <property type="entry name" value="DUF1676"/>
</dbReference>
<accession>A0AAV2NZH2</accession>
<dbReference type="EMBL" id="OZ034829">
    <property type="protein sequence ID" value="CAL1685956.1"/>
    <property type="molecule type" value="Genomic_DNA"/>
</dbReference>
<evidence type="ECO:0000313" key="2">
    <source>
        <dbReference type="EMBL" id="CAL1685956.1"/>
    </source>
</evidence>
<dbReference type="GO" id="GO:0016020">
    <property type="term" value="C:membrane"/>
    <property type="evidence" value="ECO:0007669"/>
    <property type="project" value="TreeGrafter"/>
</dbReference>
<dbReference type="AlphaFoldDB" id="A0AAV2NZH2"/>
<keyword evidence="1" id="KW-0812">Transmembrane</keyword>
<keyword evidence="1" id="KW-0472">Membrane</keyword>
<feature type="transmembrane region" description="Helical" evidence="1">
    <location>
        <begin position="13"/>
        <end position="32"/>
    </location>
</feature>
<proteinExistence type="predicted"/>
<dbReference type="PANTHER" id="PTHR21879:SF22">
    <property type="entry name" value="FI03362P-RELATED"/>
    <property type="match status" value="1"/>
</dbReference>
<feature type="transmembrane region" description="Helical" evidence="1">
    <location>
        <begin position="104"/>
        <end position="121"/>
    </location>
</feature>
<name>A0AAV2NZH2_9HYME</name>
<dbReference type="PANTHER" id="PTHR21879">
    <property type="entry name" value="FI03362P-RELATED-RELATED"/>
    <property type="match status" value="1"/>
</dbReference>
<keyword evidence="3" id="KW-1185">Reference proteome</keyword>
<dbReference type="Proteomes" id="UP001497644">
    <property type="component" value="Chromosome 6"/>
</dbReference>
<organism evidence="2 3">
    <name type="scientific">Lasius platythorax</name>
    <dbReference type="NCBI Taxonomy" id="488582"/>
    <lineage>
        <taxon>Eukaryota</taxon>
        <taxon>Metazoa</taxon>
        <taxon>Ecdysozoa</taxon>
        <taxon>Arthropoda</taxon>
        <taxon>Hexapoda</taxon>
        <taxon>Insecta</taxon>
        <taxon>Pterygota</taxon>
        <taxon>Neoptera</taxon>
        <taxon>Endopterygota</taxon>
        <taxon>Hymenoptera</taxon>
        <taxon>Apocrita</taxon>
        <taxon>Aculeata</taxon>
        <taxon>Formicoidea</taxon>
        <taxon>Formicidae</taxon>
        <taxon>Formicinae</taxon>
        <taxon>Lasius</taxon>
        <taxon>Lasius</taxon>
    </lineage>
</organism>
<dbReference type="Pfam" id="PF07898">
    <property type="entry name" value="DUF1676"/>
    <property type="match status" value="1"/>
</dbReference>
<keyword evidence="1" id="KW-1133">Transmembrane helix</keyword>
<evidence type="ECO:0000256" key="1">
    <source>
        <dbReference type="SAM" id="Phobius"/>
    </source>
</evidence>
<gene>
    <name evidence="2" type="ORF">LPLAT_LOCUS11349</name>
</gene>
<dbReference type="PROSITE" id="PS51257">
    <property type="entry name" value="PROKAR_LIPOPROTEIN"/>
    <property type="match status" value="1"/>
</dbReference>
<feature type="transmembrane region" description="Helical" evidence="1">
    <location>
        <begin position="127"/>
        <end position="147"/>
    </location>
</feature>
<sequence>MTICTNRQFLSNMLWRLFGFLILGGFIAICSCEPVNRKLLLKASGTIECIDDENNTCRTNEAVKTFSSDRENQIRTSRELGQNFLDDNSVAEVSARKKKGGGRVLLYLFAAMKAALIYGLLHGVAALAGKAVLVAKIALAIAIAAILKKNDHESVSYEVVKHPHTSYVQTHSSSVDYDHRNDYGDERSDYVYEHRKRRRVL</sequence>